<dbReference type="Proteomes" id="UP000193335">
    <property type="component" value="Unassembled WGS sequence"/>
</dbReference>
<name>A0A1Y2JIW6_BRAJP</name>
<dbReference type="EMBL" id="NAFL01000266">
    <property type="protein sequence ID" value="OSJ29414.1"/>
    <property type="molecule type" value="Genomic_DNA"/>
</dbReference>
<reference evidence="1 2" key="1">
    <citation type="submission" date="2017-03" db="EMBL/GenBank/DDBJ databases">
        <title>Whole genome sequences of fourteen strains of Bradyrhizobium canariense and one strain of Bradyrhizobium japonicum isolated from Lupinus (Papilionoideae: Genisteae) species in Algeria.</title>
        <authorList>
            <person name="Crovadore J."/>
            <person name="Chekireb D."/>
            <person name="Brachmann A."/>
            <person name="Chablais R."/>
            <person name="Cochard B."/>
            <person name="Lefort F."/>
        </authorList>
    </citation>
    <scope>NUCLEOTIDE SEQUENCE [LARGE SCALE GENOMIC DNA]</scope>
    <source>
        <strain evidence="1 2">UBMA197</strain>
    </source>
</reference>
<sequence length="74" mass="8222">MCSDTFDTQYREGDSAPEYCEIMTASVFRKVNRADLLTAASAADACEPPRVLARRLQSADDGVRTAALRRRAPW</sequence>
<organism evidence="1 2">
    <name type="scientific">Bradyrhizobium japonicum</name>
    <dbReference type="NCBI Taxonomy" id="375"/>
    <lineage>
        <taxon>Bacteria</taxon>
        <taxon>Pseudomonadati</taxon>
        <taxon>Pseudomonadota</taxon>
        <taxon>Alphaproteobacteria</taxon>
        <taxon>Hyphomicrobiales</taxon>
        <taxon>Nitrobacteraceae</taxon>
        <taxon>Bradyrhizobium</taxon>
    </lineage>
</organism>
<evidence type="ECO:0000313" key="2">
    <source>
        <dbReference type="Proteomes" id="UP000193335"/>
    </source>
</evidence>
<dbReference type="AlphaFoldDB" id="A0A1Y2JIW6"/>
<protein>
    <submittedName>
        <fullName evidence="1">Uncharacterized protein</fullName>
    </submittedName>
</protein>
<comment type="caution">
    <text evidence="1">The sequence shown here is derived from an EMBL/GenBank/DDBJ whole genome shotgun (WGS) entry which is preliminary data.</text>
</comment>
<accession>A0A1Y2JIW6</accession>
<evidence type="ECO:0000313" key="1">
    <source>
        <dbReference type="EMBL" id="OSJ29414.1"/>
    </source>
</evidence>
<gene>
    <name evidence="1" type="ORF">BSZ19_28055</name>
</gene>
<proteinExistence type="predicted"/>